<dbReference type="InterPro" id="IPR034660">
    <property type="entry name" value="DinB/YfiT-like"/>
</dbReference>
<protein>
    <submittedName>
        <fullName evidence="1">TIGR03085 family protein</fullName>
    </submittedName>
</protein>
<proteinExistence type="predicted"/>
<evidence type="ECO:0000313" key="2">
    <source>
        <dbReference type="Proteomes" id="UP000199051"/>
    </source>
</evidence>
<dbReference type="NCBIfam" id="TIGR03083">
    <property type="entry name" value="maleylpyruvate isomerase family mycothiol-dependent enzyme"/>
    <property type="match status" value="1"/>
</dbReference>
<dbReference type="AlphaFoldDB" id="A0A1H9THY7"/>
<dbReference type="InterPro" id="IPR017517">
    <property type="entry name" value="Maleyloyr_isom"/>
</dbReference>
<dbReference type="EMBL" id="FOGI01000006">
    <property type="protein sequence ID" value="SER96761.1"/>
    <property type="molecule type" value="Genomic_DNA"/>
</dbReference>
<dbReference type="NCBIfam" id="TIGR03085">
    <property type="entry name" value="TIGR03085 family metal-binding protein"/>
    <property type="match status" value="1"/>
</dbReference>
<dbReference type="RefSeq" id="WP_092778753.1">
    <property type="nucleotide sequence ID" value="NZ_FOGI01000006.1"/>
</dbReference>
<accession>A0A1H9THY7</accession>
<keyword evidence="2" id="KW-1185">Reference proteome</keyword>
<dbReference type="Proteomes" id="UP000199051">
    <property type="component" value="Unassembled WGS sequence"/>
</dbReference>
<organism evidence="1 2">
    <name type="scientific">Actinokineospora terrae</name>
    <dbReference type="NCBI Taxonomy" id="155974"/>
    <lineage>
        <taxon>Bacteria</taxon>
        <taxon>Bacillati</taxon>
        <taxon>Actinomycetota</taxon>
        <taxon>Actinomycetes</taxon>
        <taxon>Pseudonocardiales</taxon>
        <taxon>Pseudonocardiaceae</taxon>
        <taxon>Actinokineospora</taxon>
    </lineage>
</organism>
<dbReference type="SUPFAM" id="SSF109854">
    <property type="entry name" value="DinB/YfiT-like putative metalloenzymes"/>
    <property type="match status" value="1"/>
</dbReference>
<name>A0A1H9THY7_9PSEU</name>
<reference evidence="2" key="1">
    <citation type="submission" date="2016-10" db="EMBL/GenBank/DDBJ databases">
        <authorList>
            <person name="Varghese N."/>
            <person name="Submissions S."/>
        </authorList>
    </citation>
    <scope>NUCLEOTIDE SEQUENCE [LARGE SCALE GENOMIC DNA]</scope>
    <source>
        <strain evidence="2">DSM 44260</strain>
    </source>
</reference>
<gene>
    <name evidence="1" type="ORF">SAMN04487818_106293</name>
</gene>
<dbReference type="STRING" id="155974.SAMN04487818_106293"/>
<sequence length="206" mass="22810">MGVARDERAQLSSLFTEVGPDVPTLCAGWTSRDLAAHLVVRERRLDAAPGILIKALAGHTERVQRSYTARPWSELVELVRTGPPALSPFRLVDEQVNTTEFFIHHEDVRRATPGWEPRPADPRRDNALWAALGRTARFYYRRSPVGIVLRTPDGRAITARPGPDPVTITGEPGELLLDAFGRAKTRIDHTGPQDAVATVRSVRRGL</sequence>
<evidence type="ECO:0000313" key="1">
    <source>
        <dbReference type="EMBL" id="SER96761.1"/>
    </source>
</evidence>
<dbReference type="InterPro" id="IPR017519">
    <property type="entry name" value="CHP03085"/>
</dbReference>